<feature type="transmembrane region" description="Helical" evidence="9">
    <location>
        <begin position="184"/>
        <end position="206"/>
    </location>
</feature>
<dbReference type="Gene3D" id="1.20.5.1930">
    <property type="match status" value="1"/>
</dbReference>
<proteinExistence type="predicted"/>
<keyword evidence="3" id="KW-0597">Phosphoprotein</keyword>
<dbReference type="GO" id="GO:0000155">
    <property type="term" value="F:phosphorelay sensor kinase activity"/>
    <property type="evidence" value="ECO:0007669"/>
    <property type="project" value="InterPro"/>
</dbReference>
<dbReference type="Pfam" id="PF02518">
    <property type="entry name" value="HATPase_c"/>
    <property type="match status" value="1"/>
</dbReference>
<name>A0A543PN90_9MICO</name>
<evidence type="ECO:0000256" key="3">
    <source>
        <dbReference type="ARBA" id="ARBA00022553"/>
    </source>
</evidence>
<dbReference type="GO" id="GO:0005524">
    <property type="term" value="F:ATP binding"/>
    <property type="evidence" value="ECO:0007669"/>
    <property type="project" value="UniProtKB-KW"/>
</dbReference>
<evidence type="ECO:0000256" key="8">
    <source>
        <dbReference type="ARBA" id="ARBA00023012"/>
    </source>
</evidence>
<feature type="transmembrane region" description="Helical" evidence="9">
    <location>
        <begin position="7"/>
        <end position="25"/>
    </location>
</feature>
<evidence type="ECO:0000256" key="5">
    <source>
        <dbReference type="ARBA" id="ARBA00022741"/>
    </source>
</evidence>
<evidence type="ECO:0000256" key="9">
    <source>
        <dbReference type="SAM" id="Phobius"/>
    </source>
</evidence>
<keyword evidence="6 11" id="KW-0418">Kinase</keyword>
<evidence type="ECO:0000259" key="10">
    <source>
        <dbReference type="SMART" id="SM00387"/>
    </source>
</evidence>
<dbReference type="SMART" id="SM00387">
    <property type="entry name" value="HATPase_c"/>
    <property type="match status" value="1"/>
</dbReference>
<dbReference type="RefSeq" id="WP_185747447.1">
    <property type="nucleotide sequence ID" value="NZ_BAAAQC010000013.1"/>
</dbReference>
<feature type="transmembrane region" description="Helical" evidence="9">
    <location>
        <begin position="65"/>
        <end position="86"/>
    </location>
</feature>
<comment type="catalytic activity">
    <reaction evidence="1">
        <text>ATP + protein L-histidine = ADP + protein N-phospho-L-histidine.</text>
        <dbReference type="EC" id="2.7.13.3"/>
    </reaction>
</comment>
<evidence type="ECO:0000256" key="1">
    <source>
        <dbReference type="ARBA" id="ARBA00000085"/>
    </source>
</evidence>
<protein>
    <recommendedName>
        <fullName evidence="2">histidine kinase</fullName>
        <ecNumber evidence="2">2.7.13.3</ecNumber>
    </recommendedName>
</protein>
<dbReference type="InterPro" id="IPR011712">
    <property type="entry name" value="Sig_transdc_His_kin_sub3_dim/P"/>
</dbReference>
<feature type="transmembrane region" description="Helical" evidence="9">
    <location>
        <begin position="129"/>
        <end position="149"/>
    </location>
</feature>
<keyword evidence="9" id="KW-0472">Membrane</keyword>
<organism evidence="11 12">
    <name type="scientific">Humibacillus xanthopallidus</name>
    <dbReference type="NCBI Taxonomy" id="412689"/>
    <lineage>
        <taxon>Bacteria</taxon>
        <taxon>Bacillati</taxon>
        <taxon>Actinomycetota</taxon>
        <taxon>Actinomycetes</taxon>
        <taxon>Micrococcales</taxon>
        <taxon>Intrasporangiaceae</taxon>
        <taxon>Humibacillus</taxon>
    </lineage>
</organism>
<dbReference type="Gene3D" id="3.30.450.40">
    <property type="match status" value="1"/>
</dbReference>
<dbReference type="InterPro" id="IPR003594">
    <property type="entry name" value="HATPase_dom"/>
</dbReference>
<dbReference type="GO" id="GO:0046983">
    <property type="term" value="F:protein dimerization activity"/>
    <property type="evidence" value="ECO:0007669"/>
    <property type="project" value="InterPro"/>
</dbReference>
<keyword evidence="9" id="KW-1133">Transmembrane helix</keyword>
<evidence type="ECO:0000313" key="12">
    <source>
        <dbReference type="Proteomes" id="UP000320085"/>
    </source>
</evidence>
<dbReference type="InterPro" id="IPR036890">
    <property type="entry name" value="HATPase_C_sf"/>
</dbReference>
<feature type="transmembrane region" description="Helical" evidence="9">
    <location>
        <begin position="92"/>
        <end position="117"/>
    </location>
</feature>
<comment type="caution">
    <text evidence="11">The sequence shown here is derived from an EMBL/GenBank/DDBJ whole genome shotgun (WGS) entry which is preliminary data.</text>
</comment>
<dbReference type="PANTHER" id="PTHR24421:SF10">
    <property type="entry name" value="NITRATE_NITRITE SENSOR PROTEIN NARQ"/>
    <property type="match status" value="1"/>
</dbReference>
<dbReference type="GO" id="GO:0016020">
    <property type="term" value="C:membrane"/>
    <property type="evidence" value="ECO:0007669"/>
    <property type="project" value="InterPro"/>
</dbReference>
<evidence type="ECO:0000256" key="6">
    <source>
        <dbReference type="ARBA" id="ARBA00022777"/>
    </source>
</evidence>
<dbReference type="Proteomes" id="UP000320085">
    <property type="component" value="Unassembled WGS sequence"/>
</dbReference>
<feature type="transmembrane region" description="Helical" evidence="9">
    <location>
        <begin position="246"/>
        <end position="265"/>
    </location>
</feature>
<keyword evidence="9" id="KW-0812">Transmembrane</keyword>
<evidence type="ECO:0000256" key="7">
    <source>
        <dbReference type="ARBA" id="ARBA00022840"/>
    </source>
</evidence>
<evidence type="ECO:0000256" key="4">
    <source>
        <dbReference type="ARBA" id="ARBA00022679"/>
    </source>
</evidence>
<dbReference type="EMBL" id="VFQF01000003">
    <property type="protein sequence ID" value="TQN45548.1"/>
    <property type="molecule type" value="Genomic_DNA"/>
</dbReference>
<keyword evidence="7" id="KW-0067">ATP-binding</keyword>
<sequence>MTIRGRSIVMTLVCVALVAIPPIIGARAGHLAEASRALPQTAAFLGAGALALLSQPRHRGARRLFGVGLVMAVGYIVGALCSAHLVAGGAPAWQVVIALQALEMGQALALLGLLAVFPDGHYRSGADRTAVRVMGVLFVAVVMVMRIGATQPTYPGSFIWGDQVSAANPSVQPSLAWLGPVAEIAYAASFPVCLATGLVVLVLRFRRSEPAERRQIRWLVLGALVTVVTGVALGALGGWVQSLPMALVYLLYAPAAFAVPLCLGLGMVRDNVLDIDVAIRRSMAYAVLWVLVGALCIGAAVVLGVLAGAALPLPAAIALTVGATLLLAPLRGRLERLADRVVHGRRLSGYELITRLGARLEATPTPDQVAPEVASDVRAGVGASWVRVVVDAEGAADGGADVASERGSDLGARLVGASGTLTAAASPAMRVPLVRGGVTIGAIECGPKVEGRYTKRDVELLTSLGQQAALAIHNGWLASELEARVDELAASRARLVAAEEAGRRRLERDLHDGVQQDLVALLARVGLARNQIRRGSPLAEDSLLEVARDGQRALLAVQEVSRGLHPPLLSDRGLVEAVRERAARMPIPVDVRSGLDEEGRLPRDIEHAAYFAISEAMANVVKHSGASSAVVDIGQSDAALRIEVRDDGRGFDTEHVGLRGLLGLTDRIEALGGRLSLTSSPGAGATLRFTIPEGVAS</sequence>
<dbReference type="AlphaFoldDB" id="A0A543PN90"/>
<dbReference type="InterPro" id="IPR029016">
    <property type="entry name" value="GAF-like_dom_sf"/>
</dbReference>
<dbReference type="PANTHER" id="PTHR24421">
    <property type="entry name" value="NITRATE/NITRITE SENSOR PROTEIN NARX-RELATED"/>
    <property type="match status" value="1"/>
</dbReference>
<feature type="transmembrane region" description="Helical" evidence="9">
    <location>
        <begin position="286"/>
        <end position="307"/>
    </location>
</feature>
<gene>
    <name evidence="11" type="ORF">FHX52_4788</name>
</gene>
<dbReference type="SUPFAM" id="SSF55781">
    <property type="entry name" value="GAF domain-like"/>
    <property type="match status" value="1"/>
</dbReference>
<keyword evidence="8" id="KW-0902">Two-component regulatory system</keyword>
<evidence type="ECO:0000256" key="2">
    <source>
        <dbReference type="ARBA" id="ARBA00012438"/>
    </source>
</evidence>
<dbReference type="SUPFAM" id="SSF55874">
    <property type="entry name" value="ATPase domain of HSP90 chaperone/DNA topoisomerase II/histidine kinase"/>
    <property type="match status" value="1"/>
</dbReference>
<keyword evidence="5" id="KW-0547">Nucleotide-binding</keyword>
<dbReference type="Gene3D" id="3.30.565.10">
    <property type="entry name" value="Histidine kinase-like ATPase, C-terminal domain"/>
    <property type="match status" value="1"/>
</dbReference>
<dbReference type="InterPro" id="IPR050482">
    <property type="entry name" value="Sensor_HK_TwoCompSys"/>
</dbReference>
<dbReference type="Pfam" id="PF07730">
    <property type="entry name" value="HisKA_3"/>
    <property type="match status" value="1"/>
</dbReference>
<feature type="transmembrane region" description="Helical" evidence="9">
    <location>
        <begin position="218"/>
        <end position="240"/>
    </location>
</feature>
<dbReference type="Pfam" id="PF13185">
    <property type="entry name" value="GAF_2"/>
    <property type="match status" value="1"/>
</dbReference>
<keyword evidence="4" id="KW-0808">Transferase</keyword>
<reference evidence="11 12" key="1">
    <citation type="submission" date="2019-06" db="EMBL/GenBank/DDBJ databases">
        <title>Sequencing the genomes of 1000 actinobacteria strains.</title>
        <authorList>
            <person name="Klenk H.-P."/>
        </authorList>
    </citation>
    <scope>NUCLEOTIDE SEQUENCE [LARGE SCALE GENOMIC DNA]</scope>
    <source>
        <strain evidence="11 12">DSM 21776</strain>
    </source>
</reference>
<dbReference type="CDD" id="cd16917">
    <property type="entry name" value="HATPase_UhpB-NarQ-NarX-like"/>
    <property type="match status" value="1"/>
</dbReference>
<evidence type="ECO:0000313" key="11">
    <source>
        <dbReference type="EMBL" id="TQN45548.1"/>
    </source>
</evidence>
<accession>A0A543PN90</accession>
<dbReference type="InterPro" id="IPR003018">
    <property type="entry name" value="GAF"/>
</dbReference>
<feature type="domain" description="Histidine kinase/HSP90-like ATPase" evidence="10">
    <location>
        <begin position="604"/>
        <end position="695"/>
    </location>
</feature>
<dbReference type="EC" id="2.7.13.3" evidence="2"/>
<feature type="transmembrane region" description="Helical" evidence="9">
    <location>
        <begin position="37"/>
        <end position="53"/>
    </location>
</feature>